<reference evidence="3" key="1">
    <citation type="submission" date="2017-03" db="EMBL/GenBank/DDBJ databases">
        <title>Phytopthora megakarya and P. palmivora, two closely related causual agents of cacao black pod achieved similar genome size and gene model numbers by different mechanisms.</title>
        <authorList>
            <person name="Ali S."/>
            <person name="Shao J."/>
            <person name="Larry D.J."/>
            <person name="Kronmiller B."/>
            <person name="Shen D."/>
            <person name="Strem M.D."/>
            <person name="Melnick R.L."/>
            <person name="Guiltinan M.J."/>
            <person name="Tyler B.M."/>
            <person name="Meinhardt L.W."/>
            <person name="Bailey B.A."/>
        </authorList>
    </citation>
    <scope>NUCLEOTIDE SEQUENCE [LARGE SCALE GENOMIC DNA]</scope>
    <source>
        <strain evidence="3">zdho120</strain>
    </source>
</reference>
<evidence type="ECO:0000313" key="3">
    <source>
        <dbReference type="Proteomes" id="UP000198211"/>
    </source>
</evidence>
<accession>A0A225W1N8</accession>
<protein>
    <submittedName>
        <fullName evidence="2">Uncharacterized protein</fullName>
    </submittedName>
</protein>
<feature type="compositionally biased region" description="Polar residues" evidence="1">
    <location>
        <begin position="94"/>
        <end position="106"/>
    </location>
</feature>
<dbReference type="Proteomes" id="UP000198211">
    <property type="component" value="Unassembled WGS sequence"/>
</dbReference>
<proteinExistence type="predicted"/>
<evidence type="ECO:0000313" key="2">
    <source>
        <dbReference type="EMBL" id="OWZ10937.1"/>
    </source>
</evidence>
<evidence type="ECO:0000256" key="1">
    <source>
        <dbReference type="SAM" id="MobiDB-lite"/>
    </source>
</evidence>
<gene>
    <name evidence="2" type="ORF">PHMEG_00016115</name>
</gene>
<organism evidence="2 3">
    <name type="scientific">Phytophthora megakarya</name>
    <dbReference type="NCBI Taxonomy" id="4795"/>
    <lineage>
        <taxon>Eukaryota</taxon>
        <taxon>Sar</taxon>
        <taxon>Stramenopiles</taxon>
        <taxon>Oomycota</taxon>
        <taxon>Peronosporomycetes</taxon>
        <taxon>Peronosporales</taxon>
        <taxon>Peronosporaceae</taxon>
        <taxon>Phytophthora</taxon>
    </lineage>
</organism>
<comment type="caution">
    <text evidence="2">The sequence shown here is derived from an EMBL/GenBank/DDBJ whole genome shotgun (WGS) entry which is preliminary data.</text>
</comment>
<sequence length="161" mass="18825">MPEPSPDNTSNGNICDRIQQFRQRLRTRCIDRENATTATGIPCLLQTWRKRIEAMEEEPQHRHKRGSRLAPDSGDSSCCRGPRMLHPRLERQPATCSLSDMWNNWTSSPPPSPEIYAKPRHRRWCKEDDNSSPPPSPEIYAKPRHRRIVRRWCKEDGNTEK</sequence>
<dbReference type="OrthoDB" id="103543at2759"/>
<name>A0A225W1N8_9STRA</name>
<keyword evidence="3" id="KW-1185">Reference proteome</keyword>
<dbReference type="EMBL" id="NBNE01002278">
    <property type="protein sequence ID" value="OWZ10937.1"/>
    <property type="molecule type" value="Genomic_DNA"/>
</dbReference>
<dbReference type="AlphaFoldDB" id="A0A225W1N8"/>
<feature type="region of interest" description="Disordered" evidence="1">
    <location>
        <begin position="56"/>
        <end position="141"/>
    </location>
</feature>